<name>A0A843B406_9BURK</name>
<dbReference type="InterPro" id="IPR029787">
    <property type="entry name" value="Nucleotide_cyclase"/>
</dbReference>
<feature type="transmembrane region" description="Helical" evidence="3">
    <location>
        <begin position="122"/>
        <end position="145"/>
    </location>
</feature>
<gene>
    <name evidence="5" type="ORF">HF327_016755</name>
</gene>
<dbReference type="FunFam" id="3.30.70.270:FF:000001">
    <property type="entry name" value="Diguanylate cyclase domain protein"/>
    <property type="match status" value="1"/>
</dbReference>
<organism evidence="5 6">
    <name type="scientific">Comamonas suwonensis</name>
    <dbReference type="NCBI Taxonomy" id="2606214"/>
    <lineage>
        <taxon>Bacteria</taxon>
        <taxon>Pseudomonadati</taxon>
        <taxon>Pseudomonadota</taxon>
        <taxon>Betaproteobacteria</taxon>
        <taxon>Burkholderiales</taxon>
        <taxon>Comamonadaceae</taxon>
        <taxon>Comamonas</taxon>
    </lineage>
</organism>
<dbReference type="PANTHER" id="PTHR45138">
    <property type="entry name" value="REGULATORY COMPONENTS OF SENSORY TRANSDUCTION SYSTEM"/>
    <property type="match status" value="1"/>
</dbReference>
<keyword evidence="3" id="KW-0812">Transmembrane</keyword>
<proteinExistence type="predicted"/>
<dbReference type="InterPro" id="IPR000160">
    <property type="entry name" value="GGDEF_dom"/>
</dbReference>
<dbReference type="NCBIfam" id="TIGR00254">
    <property type="entry name" value="GGDEF"/>
    <property type="match status" value="1"/>
</dbReference>
<feature type="transmembrane region" description="Helical" evidence="3">
    <location>
        <begin position="6"/>
        <end position="30"/>
    </location>
</feature>
<evidence type="ECO:0000256" key="2">
    <source>
        <dbReference type="ARBA" id="ARBA00034247"/>
    </source>
</evidence>
<feature type="transmembrane region" description="Helical" evidence="3">
    <location>
        <begin position="157"/>
        <end position="179"/>
    </location>
</feature>
<dbReference type="EC" id="2.7.7.65" evidence="1"/>
<feature type="transmembrane region" description="Helical" evidence="3">
    <location>
        <begin position="191"/>
        <end position="214"/>
    </location>
</feature>
<evidence type="ECO:0000313" key="6">
    <source>
        <dbReference type="Proteomes" id="UP000530032"/>
    </source>
</evidence>
<evidence type="ECO:0000313" key="5">
    <source>
        <dbReference type="EMBL" id="MBI1626146.1"/>
    </source>
</evidence>
<dbReference type="AlphaFoldDB" id="A0A843B406"/>
<dbReference type="SUPFAM" id="SSF55073">
    <property type="entry name" value="Nucleotide cyclase"/>
    <property type="match status" value="1"/>
</dbReference>
<feature type="domain" description="GGDEF" evidence="4">
    <location>
        <begin position="255"/>
        <end position="387"/>
    </location>
</feature>
<evidence type="ECO:0000259" key="4">
    <source>
        <dbReference type="PROSITE" id="PS50887"/>
    </source>
</evidence>
<dbReference type="EMBL" id="JABBCQ020000016">
    <property type="protein sequence ID" value="MBI1626146.1"/>
    <property type="molecule type" value="Genomic_DNA"/>
</dbReference>
<dbReference type="Gene3D" id="3.30.70.270">
    <property type="match status" value="1"/>
</dbReference>
<feature type="transmembrane region" description="Helical" evidence="3">
    <location>
        <begin position="96"/>
        <end position="116"/>
    </location>
</feature>
<dbReference type="InterPro" id="IPR050469">
    <property type="entry name" value="Diguanylate_Cyclase"/>
</dbReference>
<feature type="transmembrane region" description="Helical" evidence="3">
    <location>
        <begin position="65"/>
        <end position="84"/>
    </location>
</feature>
<dbReference type="PROSITE" id="PS50887">
    <property type="entry name" value="GGDEF"/>
    <property type="match status" value="1"/>
</dbReference>
<evidence type="ECO:0000256" key="3">
    <source>
        <dbReference type="SAM" id="Phobius"/>
    </source>
</evidence>
<dbReference type="SMART" id="SM00267">
    <property type="entry name" value="GGDEF"/>
    <property type="match status" value="1"/>
</dbReference>
<keyword evidence="3" id="KW-0472">Membrane</keyword>
<dbReference type="InterPro" id="IPR043128">
    <property type="entry name" value="Rev_trsase/Diguanyl_cyclase"/>
</dbReference>
<dbReference type="GO" id="GO:0052621">
    <property type="term" value="F:diguanylate cyclase activity"/>
    <property type="evidence" value="ECO:0007669"/>
    <property type="project" value="UniProtKB-EC"/>
</dbReference>
<keyword evidence="6" id="KW-1185">Reference proteome</keyword>
<dbReference type="CDD" id="cd01949">
    <property type="entry name" value="GGDEF"/>
    <property type="match status" value="1"/>
</dbReference>
<sequence>MNQPAITYFALIAPACVVLFGFALLTCWYVQRRQPQAVFLLWLSGSFMSLATALALQSLMSNAQLGQFALATACLYLMGCWSLAQGMSLRLRGKGVSVSGGLLIASVTLAVLFYYSQLENNLLLRIQSLAFAMALMQALALPAFVQLKPAQDWVESLVRWTYGISVGYALFRPLAVSLLPVNELQELTRSGYWAFAQVMALVFAMLFTVGLLACSVRDMVTNLRDERNRDPLTRLLNRRAFMEAGQSVLADRRLAPWALVAVDIDHFKRINDNWGHAAGDQVLVQLGQLLPQQVRDKDLVARFGGEEFILLLNRVQMSEAHPVVDRVRMQMRAHAFEHLPERIRMTASFGIVPVRSAEELAEALCQADALLYAAKRAGRDCVQAAMTVARPIDDEHAAIESVADTALSA</sequence>
<keyword evidence="3" id="KW-1133">Transmembrane helix</keyword>
<dbReference type="Pfam" id="PF00990">
    <property type="entry name" value="GGDEF"/>
    <property type="match status" value="1"/>
</dbReference>
<dbReference type="RefSeq" id="WP_198461469.1">
    <property type="nucleotide sequence ID" value="NZ_JABBCQ020000016.1"/>
</dbReference>
<feature type="transmembrane region" description="Helical" evidence="3">
    <location>
        <begin position="37"/>
        <end position="59"/>
    </location>
</feature>
<dbReference type="Proteomes" id="UP000530032">
    <property type="component" value="Unassembled WGS sequence"/>
</dbReference>
<protein>
    <recommendedName>
        <fullName evidence="1">diguanylate cyclase</fullName>
        <ecNumber evidence="1">2.7.7.65</ecNumber>
    </recommendedName>
</protein>
<comment type="catalytic activity">
    <reaction evidence="2">
        <text>2 GTP = 3',3'-c-di-GMP + 2 diphosphate</text>
        <dbReference type="Rhea" id="RHEA:24898"/>
        <dbReference type="ChEBI" id="CHEBI:33019"/>
        <dbReference type="ChEBI" id="CHEBI:37565"/>
        <dbReference type="ChEBI" id="CHEBI:58805"/>
        <dbReference type="EC" id="2.7.7.65"/>
    </reaction>
</comment>
<reference evidence="5" key="1">
    <citation type="submission" date="2020-12" db="EMBL/GenBank/DDBJ databases">
        <title>Comamonas sp. nov., isolated from stream water.</title>
        <authorList>
            <person name="Park K.-H."/>
        </authorList>
    </citation>
    <scope>NUCLEOTIDE SEQUENCE</scope>
    <source>
        <strain evidence="5">EJ-4</strain>
    </source>
</reference>
<accession>A0A843B406</accession>
<evidence type="ECO:0000256" key="1">
    <source>
        <dbReference type="ARBA" id="ARBA00012528"/>
    </source>
</evidence>
<dbReference type="PANTHER" id="PTHR45138:SF9">
    <property type="entry name" value="DIGUANYLATE CYCLASE DGCM-RELATED"/>
    <property type="match status" value="1"/>
</dbReference>
<comment type="caution">
    <text evidence="5">The sequence shown here is derived from an EMBL/GenBank/DDBJ whole genome shotgun (WGS) entry which is preliminary data.</text>
</comment>